<evidence type="ECO:0000313" key="1">
    <source>
        <dbReference type="EMBL" id="RNB91166.1"/>
    </source>
</evidence>
<keyword evidence="2" id="KW-1185">Reference proteome</keyword>
<proteinExistence type="predicted"/>
<dbReference type="EMBL" id="RHHQ01000006">
    <property type="protein sequence ID" value="RNB91166.1"/>
    <property type="molecule type" value="Genomic_DNA"/>
</dbReference>
<dbReference type="Pfam" id="PF10970">
    <property type="entry name" value="GerPE"/>
    <property type="match status" value="1"/>
</dbReference>
<gene>
    <name evidence="1" type="ORF">EDM56_06165</name>
</gene>
<dbReference type="AlphaFoldDB" id="A0A3M8DSM3"/>
<dbReference type="InterPro" id="IPR024496">
    <property type="entry name" value="Spore_germ_GerPE"/>
</dbReference>
<dbReference type="RefSeq" id="WP_122917018.1">
    <property type="nucleotide sequence ID" value="NZ_RHHQ01000006.1"/>
</dbReference>
<accession>A0A3M8DSM3</accession>
<protein>
    <submittedName>
        <fullName evidence="1">Spore germination protein GerPE</fullName>
    </submittedName>
</protein>
<dbReference type="Proteomes" id="UP000271031">
    <property type="component" value="Unassembled WGS sequence"/>
</dbReference>
<reference evidence="1 2" key="1">
    <citation type="submission" date="2018-10" db="EMBL/GenBank/DDBJ databases">
        <title>Phylogenomics of Brevibacillus.</title>
        <authorList>
            <person name="Dunlap C."/>
        </authorList>
    </citation>
    <scope>NUCLEOTIDE SEQUENCE [LARGE SCALE GENOMIC DNA]</scope>
    <source>
        <strain evidence="1 2">JCM 15716</strain>
    </source>
</reference>
<evidence type="ECO:0000313" key="2">
    <source>
        <dbReference type="Proteomes" id="UP000271031"/>
    </source>
</evidence>
<organism evidence="1 2">
    <name type="scientific">Brevibacillus fluminis</name>
    <dbReference type="NCBI Taxonomy" id="511487"/>
    <lineage>
        <taxon>Bacteria</taxon>
        <taxon>Bacillati</taxon>
        <taxon>Bacillota</taxon>
        <taxon>Bacilli</taxon>
        <taxon>Bacillales</taxon>
        <taxon>Paenibacillaceae</taxon>
        <taxon>Brevibacillus</taxon>
    </lineage>
</organism>
<name>A0A3M8DSM3_9BACL</name>
<dbReference type="OrthoDB" id="2599887at2"/>
<comment type="caution">
    <text evidence="1">The sequence shown here is derived from an EMBL/GenBank/DDBJ whole genome shotgun (WGS) entry which is preliminary data.</text>
</comment>
<sequence length="121" mass="13692">MPFRTSKVQRIDILQTGDSTVFQIGDSEEHNLHADVLAVQREEVTFFESDYTLDRFATFCADITQPVVDEPLEIITLNESPFIRVEFVNIQSVVTSSVVQIGSTVSTYAESRVKTIRHLAR</sequence>